<feature type="signal peptide" evidence="4">
    <location>
        <begin position="1"/>
        <end position="18"/>
    </location>
</feature>
<keyword evidence="1 4" id="KW-0732">Signal</keyword>
<dbReference type="InterPro" id="IPR038606">
    <property type="entry name" value="To_sf"/>
</dbReference>
<dbReference type="OrthoDB" id="8185598at2759"/>
<keyword evidence="2" id="KW-0090">Biological rhythms</keyword>
<protein>
    <submittedName>
        <fullName evidence="5">Haemolymph juvenile hormone binding</fullName>
    </submittedName>
</protein>
<dbReference type="PANTHER" id="PTHR11008:SF33">
    <property type="entry name" value="PROTEIN TAKEOUT"/>
    <property type="match status" value="1"/>
</dbReference>
<evidence type="ECO:0000256" key="3">
    <source>
        <dbReference type="ARBA" id="ARBA00060902"/>
    </source>
</evidence>
<gene>
    <name evidence="5" type="ORF">CINCED_3A009045</name>
</gene>
<comment type="similarity">
    <text evidence="3">Belongs to the TO family.</text>
</comment>
<dbReference type="PANTHER" id="PTHR11008">
    <property type="entry name" value="PROTEIN TAKEOUT-LIKE PROTEIN"/>
    <property type="match status" value="1"/>
</dbReference>
<organism evidence="5 6">
    <name type="scientific">Cinara cedri</name>
    <dbReference type="NCBI Taxonomy" id="506608"/>
    <lineage>
        <taxon>Eukaryota</taxon>
        <taxon>Metazoa</taxon>
        <taxon>Ecdysozoa</taxon>
        <taxon>Arthropoda</taxon>
        <taxon>Hexapoda</taxon>
        <taxon>Insecta</taxon>
        <taxon>Pterygota</taxon>
        <taxon>Neoptera</taxon>
        <taxon>Paraneoptera</taxon>
        <taxon>Hemiptera</taxon>
        <taxon>Sternorrhyncha</taxon>
        <taxon>Aphidomorpha</taxon>
        <taxon>Aphidoidea</taxon>
        <taxon>Aphididae</taxon>
        <taxon>Lachninae</taxon>
        <taxon>Cinara</taxon>
    </lineage>
</organism>
<dbReference type="FunFam" id="3.15.10.30:FF:000001">
    <property type="entry name" value="Takeout-like protein 1"/>
    <property type="match status" value="1"/>
</dbReference>
<dbReference type="Pfam" id="PF06585">
    <property type="entry name" value="JHBP"/>
    <property type="match status" value="1"/>
</dbReference>
<dbReference type="EMBL" id="CABPRJ010001474">
    <property type="protein sequence ID" value="VVC38446.1"/>
    <property type="molecule type" value="Genomic_DNA"/>
</dbReference>
<accession>A0A5E4N5L0</accession>
<keyword evidence="6" id="KW-1185">Reference proteome</keyword>
<dbReference type="SMART" id="SM00700">
    <property type="entry name" value="JHBP"/>
    <property type="match status" value="1"/>
</dbReference>
<dbReference type="AlphaFoldDB" id="A0A5E4N5L0"/>
<dbReference type="GO" id="GO:0005615">
    <property type="term" value="C:extracellular space"/>
    <property type="evidence" value="ECO:0007669"/>
    <property type="project" value="TreeGrafter"/>
</dbReference>
<evidence type="ECO:0000256" key="2">
    <source>
        <dbReference type="ARBA" id="ARBA00023108"/>
    </source>
</evidence>
<dbReference type="Proteomes" id="UP000325440">
    <property type="component" value="Unassembled WGS sequence"/>
</dbReference>
<proteinExistence type="inferred from homology"/>
<evidence type="ECO:0000256" key="1">
    <source>
        <dbReference type="ARBA" id="ARBA00022729"/>
    </source>
</evidence>
<evidence type="ECO:0000256" key="4">
    <source>
        <dbReference type="SAM" id="SignalP"/>
    </source>
</evidence>
<evidence type="ECO:0000313" key="5">
    <source>
        <dbReference type="EMBL" id="VVC38446.1"/>
    </source>
</evidence>
<reference evidence="5 6" key="1">
    <citation type="submission" date="2019-08" db="EMBL/GenBank/DDBJ databases">
        <authorList>
            <person name="Alioto T."/>
            <person name="Alioto T."/>
            <person name="Gomez Garrido J."/>
        </authorList>
    </citation>
    <scope>NUCLEOTIDE SEQUENCE [LARGE SCALE GENOMIC DNA]</scope>
</reference>
<evidence type="ECO:0000313" key="6">
    <source>
        <dbReference type="Proteomes" id="UP000325440"/>
    </source>
</evidence>
<dbReference type="InterPro" id="IPR010562">
    <property type="entry name" value="Haemolymph_juvenile_hormone-bd"/>
</dbReference>
<dbReference type="GO" id="GO:0007623">
    <property type="term" value="P:circadian rhythm"/>
    <property type="evidence" value="ECO:0007669"/>
    <property type="project" value="UniProtKB-ARBA"/>
</dbReference>
<sequence length="269" mass="30062">MLFGTVIIVCATVIVSNCIVTIEATNSHQRSVQQDQIPPLQIAPVWLNACKKKDPNLDECIRMTFQNMFPYLAKGIAEIGTSPFEPMHIDRVALTKGQGAVTLSGAFTNLIVHGPSNTTALYTKMDLKKNRFDIGLFIPTIKVESKYDLKGNLLLLPLVGVGDAKLYLKNVTTYVQTKIYFPKYMNETVMVASSMKVDFNLAAMRVNLDNLFNGNKVLGRTVNQFLNQNALEVVDDLKENIGENLSTIFKQIMNDAFSHIPTKLWLQDD</sequence>
<name>A0A5E4N5L0_9HEMI</name>
<dbReference type="Gene3D" id="3.15.10.30">
    <property type="entry name" value="Haemolymph juvenile hormone binding protein"/>
    <property type="match status" value="1"/>
</dbReference>
<feature type="chain" id="PRO_5023124949" evidence="4">
    <location>
        <begin position="19"/>
        <end position="269"/>
    </location>
</feature>